<dbReference type="InterPro" id="IPR009858">
    <property type="entry name" value="DUF1415"/>
</dbReference>
<proteinExistence type="predicted"/>
<evidence type="ECO:0000313" key="2">
    <source>
        <dbReference type="Proteomes" id="UP000320231"/>
    </source>
</evidence>
<accession>A0A455U280</accession>
<gene>
    <name evidence="1" type="ORF">HSBAA_13920</name>
</gene>
<organism evidence="1 2">
    <name type="scientific">Vreelandella sulfidaeris</name>
    <dbReference type="NCBI Taxonomy" id="115553"/>
    <lineage>
        <taxon>Bacteria</taxon>
        <taxon>Pseudomonadati</taxon>
        <taxon>Pseudomonadota</taxon>
        <taxon>Gammaproteobacteria</taxon>
        <taxon>Oceanospirillales</taxon>
        <taxon>Halomonadaceae</taxon>
        <taxon>Vreelandella</taxon>
    </lineage>
</organism>
<dbReference type="Pfam" id="PF07209">
    <property type="entry name" value="DUF1415"/>
    <property type="match status" value="1"/>
</dbReference>
<reference evidence="1 2" key="1">
    <citation type="journal article" date="2019" name="Microbiol. Resour. Announc.">
        <title>Complete Genome Sequence of Halomonas sulfidaeris Strain Esulfide1 Isolated from a Metal Sulfide Rock at a Depth of 2,200 Meters, Obtained Using Nanopore Sequencing.</title>
        <authorList>
            <person name="Saito M."/>
            <person name="Nishigata A."/>
            <person name="Galipon J."/>
            <person name="Arakawa K."/>
        </authorList>
    </citation>
    <scope>NUCLEOTIDE SEQUENCE [LARGE SCALE GENOMIC DNA]</scope>
    <source>
        <strain evidence="1 2">ATCC BAA-803</strain>
    </source>
</reference>
<evidence type="ECO:0000313" key="1">
    <source>
        <dbReference type="EMBL" id="BBI60086.1"/>
    </source>
</evidence>
<protein>
    <submittedName>
        <fullName evidence="1">Uncharacterized protein</fullName>
    </submittedName>
</protein>
<dbReference type="AlphaFoldDB" id="A0A455U280"/>
<dbReference type="Proteomes" id="UP000320231">
    <property type="component" value="Chromosome"/>
</dbReference>
<dbReference type="EMBL" id="AP019514">
    <property type="protein sequence ID" value="BBI60086.1"/>
    <property type="molecule type" value="Genomic_DNA"/>
</dbReference>
<name>A0A455U280_9GAMM</name>
<dbReference type="KEGG" id="hsr:HSBAA_13920"/>
<sequence>MVHLLREESVEKAIEFYGDTDAIPERNIAKLTAMGSVTAEQQLQRCFVVGSEGGVNNELILAFSFGSIQRIICKLEHSVNIVPVLRPPSGT</sequence>